<dbReference type="PANTHER" id="PTHR43806">
    <property type="entry name" value="PEPTIDASE S8"/>
    <property type="match status" value="1"/>
</dbReference>
<proteinExistence type="inferred from homology"/>
<protein>
    <submittedName>
        <fullName evidence="7">S8 family peptidase</fullName>
    </submittedName>
</protein>
<dbReference type="AlphaFoldDB" id="A0AAE3E9I9"/>
<keyword evidence="2 5" id="KW-0645">Protease</keyword>
<gene>
    <name evidence="7" type="ORF">LKD81_02600</name>
</gene>
<dbReference type="InterPro" id="IPR036852">
    <property type="entry name" value="Peptidase_S8/S53_dom_sf"/>
</dbReference>
<reference evidence="7" key="1">
    <citation type="submission" date="2021-10" db="EMBL/GenBank/DDBJ databases">
        <title>Anaerobic single-cell dispensing facilitates the cultivation of human gut bacteria.</title>
        <authorList>
            <person name="Afrizal A."/>
        </authorList>
    </citation>
    <scope>NUCLEOTIDE SEQUENCE</scope>
    <source>
        <strain evidence="7">CLA-AA-H215</strain>
    </source>
</reference>
<evidence type="ECO:0000313" key="8">
    <source>
        <dbReference type="Proteomes" id="UP001198182"/>
    </source>
</evidence>
<dbReference type="SUPFAM" id="SSF52743">
    <property type="entry name" value="Subtilisin-like"/>
    <property type="match status" value="1"/>
</dbReference>
<feature type="domain" description="Peptidase S8/S53" evidence="6">
    <location>
        <begin position="437"/>
        <end position="557"/>
    </location>
</feature>
<dbReference type="EMBL" id="JAJEQR010000006">
    <property type="protein sequence ID" value="MCC2229895.1"/>
    <property type="molecule type" value="Genomic_DNA"/>
</dbReference>
<evidence type="ECO:0000256" key="5">
    <source>
        <dbReference type="PROSITE-ProRule" id="PRU01240"/>
    </source>
</evidence>
<feature type="active site" description="Charge relay system" evidence="5">
    <location>
        <position position="111"/>
    </location>
</feature>
<dbReference type="PIRSF" id="PIRSF037894">
    <property type="entry name" value="Subtilisin_rel_CspABC"/>
    <property type="match status" value="1"/>
</dbReference>
<dbReference type="Gene3D" id="3.40.50.200">
    <property type="entry name" value="Peptidase S8/S53 domain"/>
    <property type="match status" value="1"/>
</dbReference>
<dbReference type="InterPro" id="IPR000209">
    <property type="entry name" value="Peptidase_S8/S53_dom"/>
</dbReference>
<feature type="active site" description="Charge relay system" evidence="5">
    <location>
        <position position="502"/>
    </location>
</feature>
<dbReference type="PROSITE" id="PS00136">
    <property type="entry name" value="SUBTILASE_ASP"/>
    <property type="match status" value="1"/>
</dbReference>
<dbReference type="InterPro" id="IPR050131">
    <property type="entry name" value="Peptidase_S8_subtilisin-like"/>
</dbReference>
<accession>A0AAE3E9I9</accession>
<feature type="active site" description="Charge relay system" evidence="5">
    <location>
        <position position="179"/>
    </location>
</feature>
<evidence type="ECO:0000256" key="3">
    <source>
        <dbReference type="ARBA" id="ARBA00022801"/>
    </source>
</evidence>
<dbReference type="InterPro" id="IPR034045">
    <property type="entry name" value="Pep_S8_CspA-like"/>
</dbReference>
<organism evidence="7 8">
    <name type="scientific">Hominifimenecus microfluidus</name>
    <dbReference type="NCBI Taxonomy" id="2885348"/>
    <lineage>
        <taxon>Bacteria</taxon>
        <taxon>Bacillati</taxon>
        <taxon>Bacillota</taxon>
        <taxon>Clostridia</taxon>
        <taxon>Lachnospirales</taxon>
        <taxon>Lachnospiraceae</taxon>
        <taxon>Hominifimenecus</taxon>
    </lineage>
</organism>
<dbReference type="CDD" id="cd07478">
    <property type="entry name" value="Peptidases_S8_CspA-like"/>
    <property type="match status" value="1"/>
</dbReference>
<dbReference type="InterPro" id="IPR015500">
    <property type="entry name" value="Peptidase_S8_subtilisin-rel"/>
</dbReference>
<dbReference type="Pfam" id="PF00082">
    <property type="entry name" value="Peptidase_S8"/>
    <property type="match status" value="2"/>
</dbReference>
<dbReference type="GO" id="GO:0004252">
    <property type="term" value="F:serine-type endopeptidase activity"/>
    <property type="evidence" value="ECO:0007669"/>
    <property type="project" value="UniProtKB-UniRule"/>
</dbReference>
<dbReference type="GO" id="GO:0006508">
    <property type="term" value="P:proteolysis"/>
    <property type="evidence" value="ECO:0007669"/>
    <property type="project" value="UniProtKB-KW"/>
</dbReference>
<evidence type="ECO:0000256" key="1">
    <source>
        <dbReference type="ARBA" id="ARBA00011073"/>
    </source>
</evidence>
<keyword evidence="4 5" id="KW-0720">Serine protease</keyword>
<dbReference type="RefSeq" id="WP_308452684.1">
    <property type="nucleotide sequence ID" value="NZ_JAJEQR010000006.1"/>
</dbReference>
<feature type="domain" description="Peptidase S8/S53" evidence="6">
    <location>
        <begin position="102"/>
        <end position="298"/>
    </location>
</feature>
<evidence type="ECO:0000259" key="6">
    <source>
        <dbReference type="Pfam" id="PF00082"/>
    </source>
</evidence>
<dbReference type="Proteomes" id="UP001198182">
    <property type="component" value="Unassembled WGS sequence"/>
</dbReference>
<evidence type="ECO:0000313" key="7">
    <source>
        <dbReference type="EMBL" id="MCC2229895.1"/>
    </source>
</evidence>
<dbReference type="Gene3D" id="2.60.120.1290">
    <property type="match status" value="1"/>
</dbReference>
<dbReference type="InterPro" id="IPR017310">
    <property type="entry name" value="Pept_S8A_subtilisin_clostridia"/>
</dbReference>
<dbReference type="PROSITE" id="PS51892">
    <property type="entry name" value="SUBTILASE"/>
    <property type="match status" value="1"/>
</dbReference>
<dbReference type="PRINTS" id="PR00723">
    <property type="entry name" value="SUBTILISIN"/>
</dbReference>
<evidence type="ECO:0000256" key="2">
    <source>
        <dbReference type="ARBA" id="ARBA00022670"/>
    </source>
</evidence>
<keyword evidence="8" id="KW-1185">Reference proteome</keyword>
<name>A0AAE3E9I9_9FIRM</name>
<dbReference type="PANTHER" id="PTHR43806:SF11">
    <property type="entry name" value="CEREVISIN-RELATED"/>
    <property type="match status" value="1"/>
</dbReference>
<keyword evidence="3 5" id="KW-0378">Hydrolase</keyword>
<comment type="caution">
    <text evidence="7">The sequence shown here is derived from an EMBL/GenBank/DDBJ whole genome shotgun (WGS) entry which is preliminary data.</text>
</comment>
<dbReference type="InterPro" id="IPR023827">
    <property type="entry name" value="Peptidase_S8_Asp-AS"/>
</dbReference>
<evidence type="ECO:0000256" key="4">
    <source>
        <dbReference type="ARBA" id="ARBA00022825"/>
    </source>
</evidence>
<comment type="similarity">
    <text evidence="1 5">Belongs to the peptidase S8 family.</text>
</comment>
<sequence>MAMSEDEKACREKILSEDYLDLIFEYRAQEEENREGERNYCIEIVDDLYAIAHISAEELPPYSVSAYGFRTIPSLFSLQDTGSMAVSGLLRAQNQPLPDLRGRGILIGFIDTGIDYTHQIFRNPDGSTRILSIWDQTIQSENPPEGLLYGTEYTGEQINEALRTADPFALVPTRDEDGHGTFTAGIAAGSEMADGSFIGAAPEAYLAVVKLKTAKQRLRDYYFLPEDAAVYQETDIMMGVRFLLNLQRKRRLPMVLCLGLGTNTGGHDGYAPLEEVLTRMTSFRNSVPVVATGNDGNEAHHYHGRIGAEEEYQDVEIRVPDGSAGFRMEFWGQMLETYSIAVISPGGESVPPLPPRNGRSEVFRFVLEPTVVTVDYSLAITRSGSQLISLGFEKPTAGIWRLRVFNTARTRGEYHMWLPIAAQVEDGTEFLRPDPEVTLAIPATSAGAITTGGYNHRNDSFYIASGRGYTRTGVIKPALASPCVDVYGPLPGGRYGKRTGTSVAAAHLAGAVADLLGWGLAQDNARGMDSNVARAYLIRGARRLDGVFYPNPETGYGLLDLYGIFQKLISY</sequence>